<evidence type="ECO:0000313" key="5">
    <source>
        <dbReference type="Proteomes" id="UP000785679"/>
    </source>
</evidence>
<comment type="caution">
    <text evidence="4">The sequence shown here is derived from an EMBL/GenBank/DDBJ whole genome shotgun (WGS) entry which is preliminary data.</text>
</comment>
<feature type="transmembrane region" description="Helical" evidence="3">
    <location>
        <begin position="518"/>
        <end position="540"/>
    </location>
</feature>
<gene>
    <name evidence="4" type="ORF">FGO68_gene934</name>
</gene>
<feature type="transmembrane region" description="Helical" evidence="3">
    <location>
        <begin position="276"/>
        <end position="296"/>
    </location>
</feature>
<dbReference type="OrthoDB" id="313337at2759"/>
<keyword evidence="1" id="KW-0175">Coiled coil</keyword>
<evidence type="ECO:0000256" key="3">
    <source>
        <dbReference type="SAM" id="Phobius"/>
    </source>
</evidence>
<feature type="transmembrane region" description="Helical" evidence="3">
    <location>
        <begin position="197"/>
        <end position="219"/>
    </location>
</feature>
<name>A0A8J8NZB5_HALGN</name>
<dbReference type="EMBL" id="RRYP01004175">
    <property type="protein sequence ID" value="TNV83100.1"/>
    <property type="molecule type" value="Genomic_DNA"/>
</dbReference>
<reference evidence="4" key="1">
    <citation type="submission" date="2019-06" db="EMBL/GenBank/DDBJ databases">
        <authorList>
            <person name="Zheng W."/>
        </authorList>
    </citation>
    <scope>NUCLEOTIDE SEQUENCE</scope>
    <source>
        <strain evidence="4">QDHG01</strain>
    </source>
</reference>
<feature type="transmembrane region" description="Helical" evidence="3">
    <location>
        <begin position="639"/>
        <end position="662"/>
    </location>
</feature>
<proteinExistence type="predicted"/>
<evidence type="ECO:0000256" key="2">
    <source>
        <dbReference type="SAM" id="MobiDB-lite"/>
    </source>
</evidence>
<evidence type="ECO:0000313" key="4">
    <source>
        <dbReference type="EMBL" id="TNV83100.1"/>
    </source>
</evidence>
<feature type="transmembrane region" description="Helical" evidence="3">
    <location>
        <begin position="240"/>
        <end position="261"/>
    </location>
</feature>
<dbReference type="Proteomes" id="UP000785679">
    <property type="component" value="Unassembled WGS sequence"/>
</dbReference>
<protein>
    <submittedName>
        <fullName evidence="4">Uncharacterized protein</fullName>
    </submittedName>
</protein>
<keyword evidence="3" id="KW-0472">Membrane</keyword>
<keyword evidence="5" id="KW-1185">Reference proteome</keyword>
<accession>A0A8J8NZB5</accession>
<dbReference type="AlphaFoldDB" id="A0A8J8NZB5"/>
<feature type="region of interest" description="Disordered" evidence="2">
    <location>
        <begin position="112"/>
        <end position="131"/>
    </location>
</feature>
<keyword evidence="3" id="KW-0812">Transmembrane</keyword>
<organism evidence="4 5">
    <name type="scientific">Halteria grandinella</name>
    <dbReference type="NCBI Taxonomy" id="5974"/>
    <lineage>
        <taxon>Eukaryota</taxon>
        <taxon>Sar</taxon>
        <taxon>Alveolata</taxon>
        <taxon>Ciliophora</taxon>
        <taxon>Intramacronucleata</taxon>
        <taxon>Spirotrichea</taxon>
        <taxon>Stichotrichia</taxon>
        <taxon>Sporadotrichida</taxon>
        <taxon>Halteriidae</taxon>
        <taxon>Halteria</taxon>
    </lineage>
</organism>
<evidence type="ECO:0000256" key="1">
    <source>
        <dbReference type="SAM" id="Coils"/>
    </source>
</evidence>
<feature type="coiled-coil region" evidence="1">
    <location>
        <begin position="9"/>
        <end position="36"/>
    </location>
</feature>
<feature type="compositionally biased region" description="Polar residues" evidence="2">
    <location>
        <begin position="114"/>
        <end position="131"/>
    </location>
</feature>
<keyword evidence="3" id="KW-1133">Transmembrane helix</keyword>
<feature type="transmembrane region" description="Helical" evidence="3">
    <location>
        <begin position="607"/>
        <end position="627"/>
    </location>
</feature>
<sequence>MSHIPAADKDKLQQSKASVRNQLDKLLESIDSSEKLTIAHPRPNPLDDTTLKNDVFNLDESIMFEGNGDQIHNQSMHAMMSQHQRNGGLVEDNELTGRNEQHHIDPSVMPLSNPDPSHQSSGPFIRQSDSNTTGVTSVKTFMKYKSSQRQKTKKIKSNIKKLKNELVQRALVCSSLGKLVDKNEYTTEFNLPRFLKFFIYHLVFFGFGPLTLILIRYIDSMGLAHNMGFTLSSKIVASTYFQYLFWLNDVYLAVMWGLYYLRPDENWLSGIYQEQVYFFILHQIIRSFIVSVRYGFISDLRHDLYKASVQDLTFIAKDLLTENWIKLNPTGGLMEEIQASMYRNNVEEQVFTFSFTQVLDRTSAARYSQEDYYLANKSVQSQEDEMSFSKGTLKYFMAQRKDEIIEYTERYELRMLMVAIGNKDKAAGRRVGKRLTMADEFENDLYNYYTPETIDEIIENNKQRYPAKLLMREIALFGAVFQLSNKFPLIITFLRALSPFVARAYETGNPVAYFGWDSWMYQVFELFFCSVQVYFNYVFVHAGLIDFHRREKMLLACSGLIDPIKDNKCPAYRSNPTINFFDVQSLQTWYQMRQCILDLGRKYLKRIFLYSSCFLAFYLGFVIYRLLGVFKLIDSEVSNAMVLLSGVDTIFVLGNILAMLYYGASVNSLFVTDQLLLVKLKHAIVLIKKHLKLVLSKSEKDDSNILSDSGSLEDRVNFDDEYMKILAVQIMAYQRRKPEKTRADIRKKLDKLIKEVDIIRERLEIESQHHPLRIMGLKATYELMNQIYTGLATVGIAVIQQATQSSSDAQLQ</sequence>
<feature type="transmembrane region" description="Helical" evidence="3">
    <location>
        <begin position="474"/>
        <end position="498"/>
    </location>
</feature>